<dbReference type="EMBL" id="QPJI01000020">
    <property type="protein sequence ID" value="RCW62957.1"/>
    <property type="molecule type" value="Genomic_DNA"/>
</dbReference>
<protein>
    <submittedName>
        <fullName evidence="1">Uncharacterized protein</fullName>
    </submittedName>
</protein>
<name>A0A368X941_MARNT</name>
<dbReference type="AlphaFoldDB" id="A0A368X941"/>
<evidence type="ECO:0000313" key="1">
    <source>
        <dbReference type="EMBL" id="RCW62957.1"/>
    </source>
</evidence>
<organism evidence="1 2">
    <name type="scientific">Marinobacter nauticus</name>
    <name type="common">Marinobacter hydrocarbonoclasticus</name>
    <name type="synonym">Marinobacter aquaeolei</name>
    <dbReference type="NCBI Taxonomy" id="2743"/>
    <lineage>
        <taxon>Bacteria</taxon>
        <taxon>Pseudomonadati</taxon>
        <taxon>Pseudomonadota</taxon>
        <taxon>Gammaproteobacteria</taxon>
        <taxon>Pseudomonadales</taxon>
        <taxon>Marinobacteraceae</taxon>
        <taxon>Marinobacter</taxon>
    </lineage>
</organism>
<reference evidence="1 2" key="1">
    <citation type="submission" date="2018-07" db="EMBL/GenBank/DDBJ databases">
        <title>Freshwater and sediment microbial communities from various areas in North America, analyzing microbe dynamics in response to fracking.</title>
        <authorList>
            <person name="Lamendella R."/>
        </authorList>
    </citation>
    <scope>NUCLEOTIDE SEQUENCE [LARGE SCALE GENOMIC DNA]</scope>
    <source>
        <strain evidence="1 2">105B</strain>
    </source>
</reference>
<accession>A0A368X941</accession>
<proteinExistence type="predicted"/>
<sequence>MSRTTQRELKGLLREARQALGVTSNRKVWPGLTPLTKALSQRLGRDACAVMISPYRDNCWMIYWIDGNCRENTIRINPSDLALPTESFVTKYISPPVDRGCISKS</sequence>
<dbReference type="Proteomes" id="UP000253647">
    <property type="component" value="Unassembled WGS sequence"/>
</dbReference>
<evidence type="ECO:0000313" key="2">
    <source>
        <dbReference type="Proteomes" id="UP000253647"/>
    </source>
</evidence>
<gene>
    <name evidence="1" type="ORF">DET61_12079</name>
</gene>
<comment type="caution">
    <text evidence="1">The sequence shown here is derived from an EMBL/GenBank/DDBJ whole genome shotgun (WGS) entry which is preliminary data.</text>
</comment>